<dbReference type="Gene3D" id="3.30.420.10">
    <property type="entry name" value="Ribonuclease H-like superfamily/Ribonuclease H"/>
    <property type="match status" value="1"/>
</dbReference>
<dbReference type="InterPro" id="IPR012337">
    <property type="entry name" value="RNaseH-like_sf"/>
</dbReference>
<name>A0A5N5HGL8_9ROSA</name>
<evidence type="ECO:0000313" key="4">
    <source>
        <dbReference type="EMBL" id="KAB2626788.1"/>
    </source>
</evidence>
<feature type="domain" description="Retrovirus-related Pol polyprotein from transposon TNT 1-94-like beta-barrel" evidence="3">
    <location>
        <begin position="17"/>
        <end position="96"/>
    </location>
</feature>
<dbReference type="AlphaFoldDB" id="A0A5N5HGL8"/>
<evidence type="ECO:0000256" key="2">
    <source>
        <dbReference type="SAM" id="Phobius"/>
    </source>
</evidence>
<reference evidence="4 5" key="3">
    <citation type="submission" date="2019-11" db="EMBL/GenBank/DDBJ databases">
        <title>A de novo genome assembly of a pear dwarfing rootstock.</title>
        <authorList>
            <person name="Wang F."/>
            <person name="Wang J."/>
            <person name="Li S."/>
            <person name="Zhang Y."/>
            <person name="Fang M."/>
            <person name="Ma L."/>
            <person name="Zhao Y."/>
            <person name="Jiang S."/>
        </authorList>
    </citation>
    <scope>NUCLEOTIDE SEQUENCE [LARGE SCALE GENOMIC DNA]</scope>
    <source>
        <strain evidence="4">S2</strain>
        <tissue evidence="4">Leaf</tissue>
    </source>
</reference>
<proteinExistence type="predicted"/>
<accession>A0A5N5HGL8</accession>
<feature type="transmembrane region" description="Helical" evidence="2">
    <location>
        <begin position="221"/>
        <end position="239"/>
    </location>
</feature>
<dbReference type="Proteomes" id="UP000327157">
    <property type="component" value="Chromosome 2"/>
</dbReference>
<dbReference type="EMBL" id="SMOL01000157">
    <property type="protein sequence ID" value="KAB2626788.1"/>
    <property type="molecule type" value="Genomic_DNA"/>
</dbReference>
<dbReference type="GO" id="GO:0003676">
    <property type="term" value="F:nucleic acid binding"/>
    <property type="evidence" value="ECO:0007669"/>
    <property type="project" value="InterPro"/>
</dbReference>
<keyword evidence="1" id="KW-0378">Hydrolase</keyword>
<keyword evidence="2" id="KW-0812">Transmembrane</keyword>
<dbReference type="Pfam" id="PF22936">
    <property type="entry name" value="Pol_BBD"/>
    <property type="match status" value="1"/>
</dbReference>
<evidence type="ECO:0000259" key="3">
    <source>
        <dbReference type="Pfam" id="PF22936"/>
    </source>
</evidence>
<dbReference type="PANTHER" id="PTHR42648">
    <property type="entry name" value="TRANSPOSASE, PUTATIVE-RELATED"/>
    <property type="match status" value="1"/>
</dbReference>
<comment type="caution">
    <text evidence="4">The sequence shown here is derived from an EMBL/GenBank/DDBJ whole genome shotgun (WGS) entry which is preliminary data.</text>
</comment>
<keyword evidence="1" id="KW-0645">Protease</keyword>
<reference evidence="5" key="2">
    <citation type="submission" date="2019-10" db="EMBL/GenBank/DDBJ databases">
        <title>A de novo genome assembly of a pear dwarfing rootstock.</title>
        <authorList>
            <person name="Wang F."/>
            <person name="Wang J."/>
            <person name="Li S."/>
            <person name="Zhang Y."/>
            <person name="Fang M."/>
            <person name="Ma L."/>
            <person name="Zhao Y."/>
            <person name="Jiang S."/>
        </authorList>
    </citation>
    <scope>NUCLEOTIDE SEQUENCE [LARGE SCALE GENOMIC DNA]</scope>
</reference>
<dbReference type="GO" id="GO:0008233">
    <property type="term" value="F:peptidase activity"/>
    <property type="evidence" value="ECO:0007669"/>
    <property type="project" value="UniProtKB-KW"/>
</dbReference>
<dbReference type="SUPFAM" id="SSF53098">
    <property type="entry name" value="Ribonuclease H-like"/>
    <property type="match status" value="1"/>
</dbReference>
<sequence>MFYACHSASIIQDRSLWFMDNAYSNHMTFQESLLLNLDSSVTCKVKMGTGNLEQATRKGTLIVDTKHGKRYINEVMLVLGLNENLLSVGQMMEHGYYVLFGGNMAVIFDDFNLENVVAKVIMVGNKCFPLSLKSITFVARKASIEEESWSFHKRLCHLNIGNLKRMQREGMKEVCEGYVSGKMHRELFNKEKVLRVSYPLELVHIDVCGPMKNEPIGGNRYFIIFIDDFLGIYWVYFLINKSDVFNAFKKF</sequence>
<dbReference type="InterPro" id="IPR054722">
    <property type="entry name" value="PolX-like_BBD"/>
</dbReference>
<keyword evidence="2" id="KW-0472">Membrane</keyword>
<dbReference type="PANTHER" id="PTHR42648:SF18">
    <property type="entry name" value="RETROTRANSPOSON, UNCLASSIFIED-LIKE PROTEIN"/>
    <property type="match status" value="1"/>
</dbReference>
<dbReference type="OrthoDB" id="2015125at2759"/>
<evidence type="ECO:0000313" key="5">
    <source>
        <dbReference type="Proteomes" id="UP000327157"/>
    </source>
</evidence>
<keyword evidence="5" id="KW-1185">Reference proteome</keyword>
<organism evidence="4 5">
    <name type="scientific">Pyrus ussuriensis x Pyrus communis</name>
    <dbReference type="NCBI Taxonomy" id="2448454"/>
    <lineage>
        <taxon>Eukaryota</taxon>
        <taxon>Viridiplantae</taxon>
        <taxon>Streptophyta</taxon>
        <taxon>Embryophyta</taxon>
        <taxon>Tracheophyta</taxon>
        <taxon>Spermatophyta</taxon>
        <taxon>Magnoliopsida</taxon>
        <taxon>eudicotyledons</taxon>
        <taxon>Gunneridae</taxon>
        <taxon>Pentapetalae</taxon>
        <taxon>rosids</taxon>
        <taxon>fabids</taxon>
        <taxon>Rosales</taxon>
        <taxon>Rosaceae</taxon>
        <taxon>Amygdaloideae</taxon>
        <taxon>Maleae</taxon>
        <taxon>Pyrus</taxon>
    </lineage>
</organism>
<dbReference type="InterPro" id="IPR036397">
    <property type="entry name" value="RNaseH_sf"/>
</dbReference>
<dbReference type="GO" id="GO:0006508">
    <property type="term" value="P:proteolysis"/>
    <property type="evidence" value="ECO:0007669"/>
    <property type="project" value="UniProtKB-KW"/>
</dbReference>
<evidence type="ECO:0000256" key="1">
    <source>
        <dbReference type="ARBA" id="ARBA00022670"/>
    </source>
</evidence>
<protein>
    <submittedName>
        <fullName evidence="4">Retrovirus-related Pol polyprotein from transposon TNT 1-94</fullName>
    </submittedName>
</protein>
<reference evidence="4 5" key="1">
    <citation type="submission" date="2019-09" db="EMBL/GenBank/DDBJ databases">
        <authorList>
            <person name="Ou C."/>
        </authorList>
    </citation>
    <scope>NUCLEOTIDE SEQUENCE [LARGE SCALE GENOMIC DNA]</scope>
    <source>
        <strain evidence="4">S2</strain>
        <tissue evidence="4">Leaf</tissue>
    </source>
</reference>
<keyword evidence="2" id="KW-1133">Transmembrane helix</keyword>
<dbReference type="InterPro" id="IPR039537">
    <property type="entry name" value="Retrotran_Ty1/copia-like"/>
</dbReference>
<gene>
    <name evidence="4" type="ORF">D8674_020406</name>
</gene>